<evidence type="ECO:0000256" key="11">
    <source>
        <dbReference type="ARBA" id="ARBA00061567"/>
    </source>
</evidence>
<dbReference type="GO" id="GO:0042355">
    <property type="term" value="P:L-fucose catabolic process"/>
    <property type="evidence" value="ECO:0007669"/>
    <property type="project" value="UniProtKB-UniRule"/>
</dbReference>
<evidence type="ECO:0000256" key="14">
    <source>
        <dbReference type="HAMAP-Rule" id="MF_01254"/>
    </source>
</evidence>
<dbReference type="Proteomes" id="UP000003452">
    <property type="component" value="Unassembled WGS sequence"/>
</dbReference>
<dbReference type="InterPro" id="IPR038393">
    <property type="entry name" value="Fuc_iso_dom3_sf"/>
</dbReference>
<keyword evidence="6 14" id="KW-0413">Isomerase</keyword>
<evidence type="ECO:0000256" key="4">
    <source>
        <dbReference type="ARBA" id="ARBA00022723"/>
    </source>
</evidence>
<dbReference type="EMBL" id="ABQC02000023">
    <property type="protein sequence ID" value="EDY94496.1"/>
    <property type="molecule type" value="Genomic_DNA"/>
</dbReference>
<dbReference type="InterPro" id="IPR038392">
    <property type="entry name" value="Fucose_isomerase_dom2_sf"/>
</dbReference>
<dbReference type="Gene3D" id="3.40.50.1070">
    <property type="match status" value="1"/>
</dbReference>
<dbReference type="NCBIfam" id="TIGR01089">
    <property type="entry name" value="fucI"/>
    <property type="match status" value="1"/>
</dbReference>
<dbReference type="FunFam" id="3.40.50.1070:FF:000001">
    <property type="entry name" value="L-fucose isomerase"/>
    <property type="match status" value="1"/>
</dbReference>
<feature type="domain" description="L-fucose isomerase N-terminal-2" evidence="17">
    <location>
        <begin position="191"/>
        <end position="372"/>
    </location>
</feature>
<dbReference type="AlphaFoldDB" id="B5D1Q3"/>
<dbReference type="FunFam" id="3.40.275.10:FF:000001">
    <property type="entry name" value="L-fucose isomerase"/>
    <property type="match status" value="1"/>
</dbReference>
<evidence type="ECO:0000256" key="3">
    <source>
        <dbReference type="ARBA" id="ARBA00022490"/>
    </source>
</evidence>
<dbReference type="EC" id="5.3.1.25" evidence="12 14"/>
<evidence type="ECO:0000256" key="7">
    <source>
        <dbReference type="ARBA" id="ARBA00023253"/>
    </source>
</evidence>
<evidence type="ECO:0000259" key="15">
    <source>
        <dbReference type="Pfam" id="PF02952"/>
    </source>
</evidence>
<dbReference type="GO" id="GO:0019571">
    <property type="term" value="P:D-arabinose catabolic process"/>
    <property type="evidence" value="ECO:0007669"/>
    <property type="project" value="TreeGrafter"/>
</dbReference>
<comment type="subcellular location">
    <subcellularLocation>
        <location evidence="2 14">Cytoplasm</location>
    </subcellularLocation>
</comment>
<evidence type="ECO:0000256" key="10">
    <source>
        <dbReference type="ARBA" id="ARBA00060535"/>
    </source>
</evidence>
<dbReference type="GO" id="GO:0008736">
    <property type="term" value="F:L-fucose isomerase activity"/>
    <property type="evidence" value="ECO:0007669"/>
    <property type="project" value="UniProtKB-UniRule"/>
</dbReference>
<sequence>MDLIRKKRNCINFINNRNMKNYPKIGIRPTIDGRQGGVRESLEEKTMNLAKAVAELISSNLRNGDGSPVECVIADSTIGRVAESAACAEKFEREGVGATITVTSCWCYGAETMDMNPYYPKAVWGFNGTERPGAVYLAAVLAGHAQKGLPAFGIYGRDVQDIEDNTIPADVAEKILRFARAAQAVATMRGKSYLSMGSVSMGIAGSIVNPDFFQEYLGMRCESVDLTEIIRRMTEGIYDKEEYAKAMAWTEKYCKKNEGKDFNVEAKTKTRAEKDADWDFIVKMTIIMRDLMKGNPKLKEMGFKEEALGHNAIAAGFQGQRQWTDFYPNGDFSEALLNTSFDWNGIREAYVLATENDACNGVAMLFGHLLTNRAQIFSDVRTYWSPEAVKRVTGKELTGLAKNGIIHLINSGATTLDGTGQQTDAEGNPTMKPSWEITEAEVEKCLEATTWYPANRDYFRGGGFSSNFLSKGGMPVTMSRLNLIKGLGPVLQIAEGWTVEIDPEIHKLLDERTDRTWPTTWFVPRLCDKPAFKDVYSVMNNWGANHGAISYGHIGQDLITLASILRIPVCMHNVEDDKIFRPAAWNAFGMDKEGADYRACQNYGPIYK</sequence>
<evidence type="ECO:0000256" key="6">
    <source>
        <dbReference type="ARBA" id="ARBA00023235"/>
    </source>
</evidence>
<comment type="function">
    <text evidence="14">Converts the aldose L-fucose into the corresponding ketose L-fuculose.</text>
</comment>
<feature type="binding site" evidence="14">
    <location>
        <position position="546"/>
    </location>
    <ligand>
        <name>Mn(2+)</name>
        <dbReference type="ChEBI" id="CHEBI:29035"/>
    </ligand>
</feature>
<evidence type="ECO:0000313" key="19">
    <source>
        <dbReference type="Proteomes" id="UP000003452"/>
    </source>
</evidence>
<dbReference type="GO" id="GO:0005737">
    <property type="term" value="C:cytoplasm"/>
    <property type="evidence" value="ECO:0007669"/>
    <property type="project" value="UniProtKB-SubCell"/>
</dbReference>
<dbReference type="InterPro" id="IPR012889">
    <property type="entry name" value="Fucose_isomerase_N2"/>
</dbReference>
<comment type="similarity">
    <text evidence="11 14">Belongs to the L-fucose isomerase family.</text>
</comment>
<evidence type="ECO:0000313" key="18">
    <source>
        <dbReference type="EMBL" id="EDY94496.1"/>
    </source>
</evidence>
<evidence type="ECO:0000256" key="13">
    <source>
        <dbReference type="ARBA" id="ARBA00067180"/>
    </source>
</evidence>
<dbReference type="eggNOG" id="COG2407">
    <property type="taxonomic scope" value="Bacteria"/>
</dbReference>
<reference evidence="18 19" key="2">
    <citation type="submission" date="2008-08" db="EMBL/GenBank/DDBJ databases">
        <authorList>
            <person name="Fulton L."/>
            <person name="Clifton S."/>
            <person name="Fulton B."/>
            <person name="Xu J."/>
            <person name="Minx P."/>
            <person name="Pepin K.H."/>
            <person name="Johnson M."/>
            <person name="Thiruvilangam P."/>
            <person name="Bhonagiri V."/>
            <person name="Nash W.E."/>
            <person name="Mardis E.R."/>
            <person name="Wilson R.K."/>
        </authorList>
    </citation>
    <scope>NUCLEOTIDE SEQUENCE [LARGE SCALE GENOMIC DNA]</scope>
    <source>
        <strain evidence="19">DSM 17135 / JCM 12973 / M2</strain>
    </source>
</reference>
<proteinExistence type="inferred from homology"/>
<dbReference type="InterPro" id="IPR038391">
    <property type="entry name" value="Fucose_iso_dom1_sf"/>
</dbReference>
<dbReference type="Pfam" id="PF02952">
    <property type="entry name" value="Fucose_iso_C"/>
    <property type="match status" value="1"/>
</dbReference>
<dbReference type="Pfam" id="PF07881">
    <property type="entry name" value="Fucose_iso_N1"/>
    <property type="match status" value="1"/>
</dbReference>
<comment type="pathway">
    <text evidence="10 14">Carbohydrate degradation; L-fucose degradation; L-lactaldehyde and glycerone phosphate from L-fucose: step 1/3.</text>
</comment>
<feature type="binding site" evidence="14">
    <location>
        <position position="379"/>
    </location>
    <ligand>
        <name>Mn(2+)</name>
        <dbReference type="ChEBI" id="CHEBI:29035"/>
    </ligand>
</feature>
<comment type="catalytic activity">
    <reaction evidence="9 14">
        <text>L-fucose = L-fuculose</text>
        <dbReference type="Rhea" id="RHEA:17233"/>
        <dbReference type="ChEBI" id="CHEBI:2181"/>
        <dbReference type="ChEBI" id="CHEBI:17617"/>
        <dbReference type="EC" id="5.3.1.25"/>
    </reaction>
</comment>
<comment type="cofactor">
    <cofactor evidence="1 14">
        <name>Mn(2+)</name>
        <dbReference type="ChEBI" id="CHEBI:29035"/>
    </cofactor>
</comment>
<protein>
    <recommendedName>
        <fullName evidence="13 14">L-fucose isomerase</fullName>
        <shortName evidence="14">FucIase</shortName>
        <ecNumber evidence="12 14">5.3.1.25</ecNumber>
    </recommendedName>
    <alternativeName>
        <fullName evidence="14">6-deoxy-L-galactose isomerase</fullName>
    </alternativeName>
</protein>
<dbReference type="Pfam" id="PF07882">
    <property type="entry name" value="Fucose_iso_N2"/>
    <property type="match status" value="1"/>
</dbReference>
<evidence type="ECO:0000256" key="8">
    <source>
        <dbReference type="ARBA" id="ARBA00023277"/>
    </source>
</evidence>
<dbReference type="SUPFAM" id="SSF53743">
    <property type="entry name" value="FucI/AraA N-terminal and middle domains"/>
    <property type="match status" value="1"/>
</dbReference>
<evidence type="ECO:0000256" key="12">
    <source>
        <dbReference type="ARBA" id="ARBA00066898"/>
    </source>
</evidence>
<keyword evidence="8 14" id="KW-0119">Carbohydrate metabolism</keyword>
<dbReference type="NCBIfam" id="NF008220">
    <property type="entry name" value="PRK10991.1"/>
    <property type="match status" value="1"/>
</dbReference>
<evidence type="ECO:0000259" key="16">
    <source>
        <dbReference type="Pfam" id="PF07881"/>
    </source>
</evidence>
<dbReference type="SUPFAM" id="SSF50443">
    <property type="entry name" value="FucI/AraA C-terminal domain-like"/>
    <property type="match status" value="1"/>
</dbReference>
<comment type="caution">
    <text evidence="18">The sequence shown here is derived from an EMBL/GenBank/DDBJ whole genome shotgun (WGS) entry which is preliminary data.</text>
</comment>
<dbReference type="Gene3D" id="3.20.14.10">
    <property type="entry name" value="L-fucose/L-arabinose isomerase, C-terminal"/>
    <property type="match status" value="1"/>
</dbReference>
<dbReference type="PANTHER" id="PTHR37840:SF1">
    <property type="entry name" value="L-FUCOSE ISOMERASE"/>
    <property type="match status" value="1"/>
</dbReference>
<reference evidence="18 19" key="1">
    <citation type="submission" date="2008-08" db="EMBL/GenBank/DDBJ databases">
        <title>Draft genome sequence of Bacteroides plebeius (DSM 17135).</title>
        <authorList>
            <person name="Sudarsanam P."/>
            <person name="Ley R."/>
            <person name="Guruge J."/>
            <person name="Turnbaugh P.J."/>
            <person name="Mahowald M."/>
            <person name="Liep D."/>
            <person name="Gordon J."/>
        </authorList>
    </citation>
    <scope>NUCLEOTIDE SEQUENCE [LARGE SCALE GENOMIC DNA]</scope>
    <source>
        <strain evidence="19">DSM 17135 / JCM 12973 / M2</strain>
    </source>
</reference>
<evidence type="ECO:0000256" key="5">
    <source>
        <dbReference type="ARBA" id="ARBA00023211"/>
    </source>
</evidence>
<dbReference type="InterPro" id="IPR012888">
    <property type="entry name" value="Fucose_iso_N1"/>
</dbReference>
<evidence type="ECO:0000256" key="9">
    <source>
        <dbReference type="ARBA" id="ARBA00050602"/>
    </source>
</evidence>
<keyword evidence="5 14" id="KW-0464">Manganese</keyword>
<keyword evidence="3 14" id="KW-0963">Cytoplasm</keyword>
<dbReference type="GO" id="GO:0030145">
    <property type="term" value="F:manganese ion binding"/>
    <property type="evidence" value="ECO:0007669"/>
    <property type="project" value="UniProtKB-UniRule"/>
</dbReference>
<keyword evidence="7 14" id="KW-0294">Fucose metabolism</keyword>
<feature type="domain" description="L-fucose isomerase N-terminal-1" evidence="16">
    <location>
        <begin position="22"/>
        <end position="190"/>
    </location>
</feature>
<dbReference type="InterPro" id="IPR004216">
    <property type="entry name" value="Fuc/Ara_isomerase_C"/>
</dbReference>
<feature type="active site" description="Proton acceptor" evidence="14">
    <location>
        <position position="355"/>
    </location>
</feature>
<accession>B5D1Q3</accession>
<gene>
    <name evidence="14 18" type="primary">fucI</name>
    <name evidence="18" type="ORF">BACPLE_02897</name>
</gene>
<keyword evidence="4 14" id="KW-0479">Metal-binding</keyword>
<evidence type="ECO:0000256" key="1">
    <source>
        <dbReference type="ARBA" id="ARBA00001936"/>
    </source>
</evidence>
<dbReference type="InterPro" id="IPR005763">
    <property type="entry name" value="Fucose_isomerase"/>
</dbReference>
<evidence type="ECO:0000259" key="17">
    <source>
        <dbReference type="Pfam" id="PF07882"/>
    </source>
</evidence>
<name>B5D1Q3_PHOPM</name>
<feature type="active site" description="Proton acceptor" evidence="14">
    <location>
        <position position="379"/>
    </location>
</feature>
<dbReference type="GO" id="GO:0008790">
    <property type="term" value="F:arabinose isomerase activity"/>
    <property type="evidence" value="ECO:0007669"/>
    <property type="project" value="TreeGrafter"/>
</dbReference>
<evidence type="ECO:0000256" key="2">
    <source>
        <dbReference type="ARBA" id="ARBA00004496"/>
    </source>
</evidence>
<dbReference type="PANTHER" id="PTHR37840">
    <property type="entry name" value="L-FUCOSE ISOMERASE"/>
    <property type="match status" value="1"/>
</dbReference>
<dbReference type="HAMAP" id="MF_01254">
    <property type="entry name" value="Fucose_iso"/>
    <property type="match status" value="1"/>
</dbReference>
<feature type="domain" description="L-fucose isomerase C-terminal" evidence="15">
    <location>
        <begin position="408"/>
        <end position="572"/>
    </location>
</feature>
<dbReference type="FunFam" id="3.20.14.10:FF:000001">
    <property type="entry name" value="L-fucose isomerase"/>
    <property type="match status" value="1"/>
</dbReference>
<dbReference type="Gene3D" id="3.40.275.10">
    <property type="entry name" value="L-fucose Isomerase, Chain A, domain 2"/>
    <property type="match status" value="1"/>
</dbReference>
<dbReference type="HOGENOM" id="CLU_033326_1_0_10"/>
<dbReference type="CDD" id="cd03556">
    <property type="entry name" value="L-fucose_isomerase"/>
    <property type="match status" value="1"/>
</dbReference>
<dbReference type="InterPro" id="IPR015888">
    <property type="entry name" value="Fuc_isomerase_C"/>
</dbReference>
<organism evidence="18 19">
    <name type="scientific">Phocaeicola plebeius (strain DSM 17135 / JCM 12973 / CCUG 54634 / M2)</name>
    <name type="common">Bacteroides plebeius</name>
    <dbReference type="NCBI Taxonomy" id="484018"/>
    <lineage>
        <taxon>Bacteria</taxon>
        <taxon>Pseudomonadati</taxon>
        <taxon>Bacteroidota</taxon>
        <taxon>Bacteroidia</taxon>
        <taxon>Bacteroidales</taxon>
        <taxon>Bacteroidaceae</taxon>
        <taxon>Phocaeicola</taxon>
    </lineage>
</organism>
<dbReference type="UniPathway" id="UPA00563">
    <property type="reaction ID" value="UER00624"/>
</dbReference>
<dbReference type="InterPro" id="IPR009015">
    <property type="entry name" value="Fucose_isomerase_N/cen_sf"/>
</dbReference>
<feature type="binding site" evidence="14">
    <location>
        <position position="355"/>
    </location>
    <ligand>
        <name>Mn(2+)</name>
        <dbReference type="ChEBI" id="CHEBI:29035"/>
    </ligand>
</feature>